<dbReference type="EC" id="2.1.1.296" evidence="1"/>
<proteinExistence type="predicted"/>
<organism evidence="11 12">
    <name type="scientific">Adineta ricciae</name>
    <name type="common">Rotifer</name>
    <dbReference type="NCBI Taxonomy" id="249248"/>
    <lineage>
        <taxon>Eukaryota</taxon>
        <taxon>Metazoa</taxon>
        <taxon>Spiralia</taxon>
        <taxon>Gnathifera</taxon>
        <taxon>Rotifera</taxon>
        <taxon>Eurotatoria</taxon>
        <taxon>Bdelloidea</taxon>
        <taxon>Adinetida</taxon>
        <taxon>Adinetidae</taxon>
        <taxon>Adineta</taxon>
    </lineage>
</organism>
<dbReference type="Pfam" id="PF01728">
    <property type="entry name" value="FtsJ"/>
    <property type="match status" value="1"/>
</dbReference>
<feature type="active site" description="Proton acceptor" evidence="7">
    <location>
        <position position="276"/>
    </location>
</feature>
<dbReference type="GO" id="GO:0006370">
    <property type="term" value="P:7-methylguanosine mRNA capping"/>
    <property type="evidence" value="ECO:0007669"/>
    <property type="project" value="TreeGrafter"/>
</dbReference>
<evidence type="ECO:0000256" key="7">
    <source>
        <dbReference type="PROSITE-ProRule" id="PRU00946"/>
    </source>
</evidence>
<dbReference type="SUPFAM" id="SSF53335">
    <property type="entry name" value="S-adenosyl-L-methionine-dependent methyltransferases"/>
    <property type="match status" value="1"/>
</dbReference>
<comment type="catalytic activity">
    <reaction evidence="6">
        <text>a 5'-end (N(7)-methyl 5'-triphosphoguanosine)-(2'-O-methyl-ribonucleoside)-(ribonucleotide) in mRNA + S-adenosyl-L-methionine = a 5'-end (N(7)-methyl 5'-triphosphoguanosine)-(2'-O-methyl-ribonucleoside)-(2'-O-methyl-ribonucleotide) in mRNA + S-adenosyl-L-homocysteine + H(+)</text>
        <dbReference type="Rhea" id="RHEA:67024"/>
        <dbReference type="Rhea" id="RHEA-COMP:17169"/>
        <dbReference type="Rhea" id="RHEA-COMP:17170"/>
        <dbReference type="ChEBI" id="CHEBI:15378"/>
        <dbReference type="ChEBI" id="CHEBI:57856"/>
        <dbReference type="ChEBI" id="CHEBI:59789"/>
        <dbReference type="ChEBI" id="CHEBI:167612"/>
        <dbReference type="ChEBI" id="CHEBI:167614"/>
        <dbReference type="EC" id="2.1.1.296"/>
    </reaction>
</comment>
<dbReference type="EMBL" id="CAJNOJ010000034">
    <property type="protein sequence ID" value="CAF0906422.1"/>
    <property type="molecule type" value="Genomic_DNA"/>
</dbReference>
<evidence type="ECO:0000256" key="6">
    <source>
        <dbReference type="ARBA" id="ARBA00049477"/>
    </source>
</evidence>
<dbReference type="InterPro" id="IPR002877">
    <property type="entry name" value="RNA_MeTrfase_FtsJ_dom"/>
</dbReference>
<dbReference type="OrthoDB" id="429597at2759"/>
<gene>
    <name evidence="10" type="ORF">EDS130_LOCUS10042</name>
    <name evidence="11" type="ORF">XAT740_LOCUS51099</name>
</gene>
<dbReference type="Gene3D" id="3.40.50.12760">
    <property type="match status" value="1"/>
</dbReference>
<name>A0A816CYV3_ADIRI</name>
<dbReference type="GO" id="GO:0005634">
    <property type="term" value="C:nucleus"/>
    <property type="evidence" value="ECO:0007669"/>
    <property type="project" value="UniProtKB-ARBA"/>
</dbReference>
<dbReference type="PANTHER" id="PTHR16121:SF2">
    <property type="entry name" value="CAP-SPECIFIC MRNA (NUCLEOSIDE-2'-O-)-METHYLTRANSFERASE 2"/>
    <property type="match status" value="1"/>
</dbReference>
<keyword evidence="12" id="KW-1185">Reference proteome</keyword>
<protein>
    <recommendedName>
        <fullName evidence="2">Cap-specific mRNA (nucleoside-2'-O-)-methyltransferase 2</fullName>
        <ecNumber evidence="1">2.1.1.296</ecNumber>
    </recommendedName>
</protein>
<evidence type="ECO:0000256" key="3">
    <source>
        <dbReference type="ARBA" id="ARBA00022603"/>
    </source>
</evidence>
<evidence type="ECO:0000256" key="4">
    <source>
        <dbReference type="ARBA" id="ARBA00022679"/>
    </source>
</evidence>
<reference evidence="11" key="1">
    <citation type="submission" date="2021-02" db="EMBL/GenBank/DDBJ databases">
        <authorList>
            <person name="Nowell W R."/>
        </authorList>
    </citation>
    <scope>NUCLEOTIDE SEQUENCE</scope>
</reference>
<evidence type="ECO:0000256" key="5">
    <source>
        <dbReference type="ARBA" id="ARBA00022691"/>
    </source>
</evidence>
<accession>A0A816CYV3</accession>
<dbReference type="GO" id="GO:0032259">
    <property type="term" value="P:methylation"/>
    <property type="evidence" value="ECO:0007669"/>
    <property type="project" value="UniProtKB-KW"/>
</dbReference>
<evidence type="ECO:0000313" key="11">
    <source>
        <dbReference type="EMBL" id="CAF1627414.1"/>
    </source>
</evidence>
<feature type="domain" description="Adrift-type SAM-dependent 2'-O-MTase" evidence="9">
    <location>
        <begin position="107"/>
        <end position="323"/>
    </location>
</feature>
<dbReference type="InterPro" id="IPR050851">
    <property type="entry name" value="mRNA_Cap_2O-Ribose_MeTrfase"/>
</dbReference>
<keyword evidence="5 7" id="KW-0949">S-adenosyl-L-methionine</keyword>
<evidence type="ECO:0000256" key="2">
    <source>
        <dbReference type="ARBA" id="ARBA00021134"/>
    </source>
</evidence>
<dbReference type="PROSITE" id="PS51614">
    <property type="entry name" value="SAM_MT_ADRIFT"/>
    <property type="match status" value="1"/>
</dbReference>
<dbReference type="PANTHER" id="PTHR16121">
    <property type="entry name" value="CAP-SPECIFIC MRNA (NUCLEOSIDE-2'-O-)-METHYLTRANSFERASE 1-RELATED"/>
    <property type="match status" value="1"/>
</dbReference>
<dbReference type="InterPro" id="IPR025807">
    <property type="entry name" value="Adrift-typ_MeTrfase"/>
</dbReference>
<dbReference type="Proteomes" id="UP000663828">
    <property type="component" value="Unassembled WGS sequence"/>
</dbReference>
<dbReference type="GO" id="GO:0120550">
    <property type="term" value="F:methyltransferase cap2 activity"/>
    <property type="evidence" value="ECO:0007669"/>
    <property type="project" value="UniProtKB-EC"/>
</dbReference>
<evidence type="ECO:0000313" key="10">
    <source>
        <dbReference type="EMBL" id="CAF0906422.1"/>
    </source>
</evidence>
<feature type="region of interest" description="Disordered" evidence="8">
    <location>
        <begin position="1"/>
        <end position="28"/>
    </location>
</feature>
<feature type="binding site" evidence="7">
    <location>
        <position position="144"/>
    </location>
    <ligand>
        <name>S-adenosyl-L-methionine</name>
        <dbReference type="ChEBI" id="CHEBI:59789"/>
    </ligand>
</feature>
<dbReference type="AlphaFoldDB" id="A0A816CYV3"/>
<evidence type="ECO:0000259" key="9">
    <source>
        <dbReference type="PROSITE" id="PS51614"/>
    </source>
</evidence>
<evidence type="ECO:0000256" key="1">
    <source>
        <dbReference type="ARBA" id="ARBA00012770"/>
    </source>
</evidence>
<dbReference type="EMBL" id="CAJNOR010008028">
    <property type="protein sequence ID" value="CAF1627414.1"/>
    <property type="molecule type" value="Genomic_DNA"/>
</dbReference>
<evidence type="ECO:0000256" key="8">
    <source>
        <dbReference type="SAM" id="MobiDB-lite"/>
    </source>
</evidence>
<feature type="binding site" evidence="7">
    <location>
        <position position="236"/>
    </location>
    <ligand>
        <name>S-adenosyl-L-methionine</name>
        <dbReference type="ChEBI" id="CHEBI:59789"/>
    </ligand>
</feature>
<feature type="compositionally biased region" description="Basic and acidic residues" evidence="8">
    <location>
        <begin position="13"/>
        <end position="28"/>
    </location>
</feature>
<feature type="binding site" evidence="7">
    <location>
        <position position="164"/>
    </location>
    <ligand>
        <name>S-adenosyl-L-methionine</name>
        <dbReference type="ChEBI" id="CHEBI:59789"/>
    </ligand>
</feature>
<dbReference type="Proteomes" id="UP000663852">
    <property type="component" value="Unassembled WGS sequence"/>
</dbReference>
<keyword evidence="4 7" id="KW-0808">Transferase</keyword>
<sequence length="692" mass="80811">MIDQTTTTRKRQHESDDANDVKRKDINDRRSTVEHTDVRFDFLAENDDVKDGNLSDLLEKLYAMKQQLNEVKSLLSDKDIAEWNRHTAYMNIASTIVPYLREKLQIEVGTQAWAKMFEILANFSLINCEENEPWRTLHLCEAPGAFIAALNHFLVTRDMKNIEWRWFAQTLNPYYEHDESTASMLIDDDRLIFHTMDDENHWNFGIDNTGNLMSQANIDYYISHFRPMGFSLITADGSFDVQNNPGEQECLVYPLLKTEVYIALSCLLTHGNFVLKLFTTFEKMTVDLIYLLYRMFSQISMFKPKTSKKGNSEMYVVCMDFQREKFVNCFTVDVQLESVSYSASFLTQLLQCAQLFQSYQINTIQHNLYFFQNLNRRFMKKLHKLKQQTLDRFLNECQVRQLLDTDRHLIKADQQSKHIYLGNQRITRIGTFHNQHQVDFDIIRKKIQSGFFCLTCTNNQESDLCSLCQTLCRIIDNPLVINPCVFVGQIVADKPMRVDLVYGKASAYIRNSCFSNRYLLELCSNINTTNTFIIKQEDLTSLRRISSSEISHHQFEQLQLFLDYCQMKLQSQNGTYYIQSGPILTRLQASVIYLLARLFEQTSVYLIPSSCQLIFLFEISQSPLLNQHEFEIVMKNFPTSPSPTLLQFIDIHQLLDQQFASRLIQANNMCLQLQYVASNIYSQPEKNLMLTT</sequence>
<comment type="caution">
    <text evidence="11">The sequence shown here is derived from an EMBL/GenBank/DDBJ whole genome shotgun (WGS) entry which is preliminary data.</text>
</comment>
<dbReference type="GO" id="GO:0004483">
    <property type="term" value="F:methyltransferase cap1 activity"/>
    <property type="evidence" value="ECO:0007669"/>
    <property type="project" value="TreeGrafter"/>
</dbReference>
<dbReference type="GO" id="GO:0005737">
    <property type="term" value="C:cytoplasm"/>
    <property type="evidence" value="ECO:0007669"/>
    <property type="project" value="TreeGrafter"/>
</dbReference>
<evidence type="ECO:0000313" key="12">
    <source>
        <dbReference type="Proteomes" id="UP000663828"/>
    </source>
</evidence>
<keyword evidence="3 7" id="KW-0489">Methyltransferase</keyword>
<dbReference type="InterPro" id="IPR029063">
    <property type="entry name" value="SAM-dependent_MTases_sf"/>
</dbReference>